<keyword evidence="4 5" id="KW-0648">Protein biosynthesis</keyword>
<dbReference type="GO" id="GO:0000049">
    <property type="term" value="F:tRNA binding"/>
    <property type="evidence" value="ECO:0007669"/>
    <property type="project" value="UniProtKB-UniRule"/>
</dbReference>
<dbReference type="PROSITE" id="PS50889">
    <property type="entry name" value="S4"/>
    <property type="match status" value="1"/>
</dbReference>
<dbReference type="KEGG" id="ntr:B0W44_00320"/>
<dbReference type="GO" id="GO:0043023">
    <property type="term" value="F:ribosomal large subunit binding"/>
    <property type="evidence" value="ECO:0007669"/>
    <property type="project" value="UniProtKB-UniRule"/>
</dbReference>
<proteinExistence type="inferred from homology"/>
<dbReference type="HAMAP" id="MF_00871">
    <property type="entry name" value="RqcP"/>
    <property type="match status" value="1"/>
</dbReference>
<dbReference type="GO" id="GO:0019843">
    <property type="term" value="F:rRNA binding"/>
    <property type="evidence" value="ECO:0007669"/>
    <property type="project" value="UniProtKB-UniRule"/>
</dbReference>
<keyword evidence="3 5" id="KW-0694">RNA-binding</keyword>
<accession>A0A1U9K363</accession>
<sequence length="88" mass="9824">MRLDKFLKVSRLIKRRTLAKEVCAQGRVTRNGTVAKASTSVAPGDELSIRLGQKRITVRVEKVNDTPRKGEAAELYTLLSEERIDADV</sequence>
<evidence type="ECO:0000256" key="3">
    <source>
        <dbReference type="ARBA" id="ARBA00022884"/>
    </source>
</evidence>
<dbReference type="InterPro" id="IPR025490">
    <property type="entry name" value="RqcP"/>
</dbReference>
<dbReference type="EMBL" id="CP019699">
    <property type="protein sequence ID" value="AQS54471.1"/>
    <property type="molecule type" value="Genomic_DNA"/>
</dbReference>
<dbReference type="AlphaFoldDB" id="A0A1U9K363"/>
<keyword evidence="8" id="KW-1185">Reference proteome</keyword>
<evidence type="ECO:0000313" key="8">
    <source>
        <dbReference type="Proteomes" id="UP000188603"/>
    </source>
</evidence>
<protein>
    <recommendedName>
        <fullName evidence="5">RQC P-site tRNA stabilizing factor</fullName>
        <shortName evidence="5">RqcP</shortName>
    </recommendedName>
    <alternativeName>
        <fullName evidence="5">Ribosome-associated protein quality control protein P</fullName>
    </alternativeName>
</protein>
<name>A0A1U9K363_9BACL</name>
<comment type="function">
    <text evidence="5">Key component of the ribosome quality control system (RQC), a ribosome-associated complex that mediates the extraction of incompletely synthesized nascent chains from stalled ribosomes and their subsequent degradation. RqcH recruits Ala-charged tRNA, and with RqcP directs the elongation of stalled nascent chains on 50S ribosomal subunits, leading to non-templated C-terminal alanine extensions (Ala tail). The Ala tail promotes nascent chain degradation. RqcP is associated with the translocation-like movement of the peptidyl-tRNA from the A-site into the P-site.</text>
</comment>
<dbReference type="GO" id="GO:0072344">
    <property type="term" value="P:rescue of stalled ribosome"/>
    <property type="evidence" value="ECO:0007669"/>
    <property type="project" value="UniProtKB-UniRule"/>
</dbReference>
<reference evidence="7 8" key="1">
    <citation type="journal article" date="2015" name="Int. J. Syst. Evol. Microbiol.">
        <title>Novibacillus thermophilus gen. nov., sp. nov., a Gram-staining-negative and moderately thermophilic member of the family Thermoactinomycetaceae.</title>
        <authorList>
            <person name="Yang G."/>
            <person name="Chen J."/>
            <person name="Zhou S."/>
        </authorList>
    </citation>
    <scope>NUCLEOTIDE SEQUENCE [LARGE SCALE GENOMIC DNA]</scope>
    <source>
        <strain evidence="7 8">SG-1</strain>
    </source>
</reference>
<dbReference type="Gene3D" id="3.10.290.10">
    <property type="entry name" value="RNA-binding S4 domain"/>
    <property type="match status" value="1"/>
</dbReference>
<dbReference type="InterPro" id="IPR002942">
    <property type="entry name" value="S4_RNA-bd"/>
</dbReference>
<evidence type="ECO:0000256" key="5">
    <source>
        <dbReference type="HAMAP-Rule" id="MF_00871"/>
    </source>
</evidence>
<dbReference type="PIRSF" id="PIRSF038881">
    <property type="entry name" value="RNAbp_HP1423"/>
    <property type="match status" value="1"/>
</dbReference>
<evidence type="ECO:0000256" key="2">
    <source>
        <dbReference type="ARBA" id="ARBA00022730"/>
    </source>
</evidence>
<gene>
    <name evidence="5" type="primary">rqcP</name>
    <name evidence="7" type="ORF">B0W44_00320</name>
</gene>
<comment type="subunit">
    <text evidence="5">Associates with stalled 50S ribosomal subunits. Binds to RqcH, 23S rRNA and the P-site tRNA. Does not require RqcH for association with 50S subunits.</text>
</comment>
<dbReference type="OrthoDB" id="9805210at2"/>
<feature type="domain" description="RNA-binding S4" evidence="6">
    <location>
        <begin position="1"/>
        <end position="62"/>
    </location>
</feature>
<dbReference type="RefSeq" id="WP_077718287.1">
    <property type="nucleotide sequence ID" value="NZ_CP019699.1"/>
</dbReference>
<organism evidence="7 8">
    <name type="scientific">Novibacillus thermophilus</name>
    <dbReference type="NCBI Taxonomy" id="1471761"/>
    <lineage>
        <taxon>Bacteria</taxon>
        <taxon>Bacillati</taxon>
        <taxon>Bacillota</taxon>
        <taxon>Bacilli</taxon>
        <taxon>Bacillales</taxon>
        <taxon>Thermoactinomycetaceae</taxon>
        <taxon>Novibacillus</taxon>
    </lineage>
</organism>
<evidence type="ECO:0000313" key="7">
    <source>
        <dbReference type="EMBL" id="AQS54471.1"/>
    </source>
</evidence>
<evidence type="ECO:0000256" key="1">
    <source>
        <dbReference type="ARBA" id="ARBA00022555"/>
    </source>
</evidence>
<dbReference type="Proteomes" id="UP000188603">
    <property type="component" value="Chromosome"/>
</dbReference>
<comment type="similarity">
    <text evidence="5">Belongs to the RqcP family.</text>
</comment>
<dbReference type="InterPro" id="IPR036986">
    <property type="entry name" value="S4_RNA-bd_sf"/>
</dbReference>
<dbReference type="SUPFAM" id="SSF55174">
    <property type="entry name" value="Alpha-L RNA-binding motif"/>
    <property type="match status" value="1"/>
</dbReference>
<evidence type="ECO:0000256" key="4">
    <source>
        <dbReference type="ARBA" id="ARBA00022917"/>
    </source>
</evidence>
<dbReference type="STRING" id="1471761.B0W44_00320"/>
<keyword evidence="2 5" id="KW-0699">rRNA-binding</keyword>
<evidence type="ECO:0000259" key="6">
    <source>
        <dbReference type="SMART" id="SM00363"/>
    </source>
</evidence>
<dbReference type="Pfam" id="PF01479">
    <property type="entry name" value="S4"/>
    <property type="match status" value="1"/>
</dbReference>
<dbReference type="CDD" id="cd00165">
    <property type="entry name" value="S4"/>
    <property type="match status" value="1"/>
</dbReference>
<keyword evidence="1 5" id="KW-0820">tRNA-binding</keyword>
<dbReference type="SMART" id="SM00363">
    <property type="entry name" value="S4"/>
    <property type="match status" value="1"/>
</dbReference>